<protein>
    <submittedName>
        <fullName evidence="3">Uncharacterized protein</fullName>
    </submittedName>
</protein>
<gene>
    <name evidence="3" type="ORF">H6H00_11400</name>
</gene>
<evidence type="ECO:0000313" key="4">
    <source>
        <dbReference type="Proteomes" id="UP000515728"/>
    </source>
</evidence>
<dbReference type="Proteomes" id="UP000515728">
    <property type="component" value="Chromosome"/>
</dbReference>
<proteinExistence type="predicted"/>
<name>A0A7G7MNS3_9PSEU</name>
<dbReference type="EMBL" id="CP060131">
    <property type="protein sequence ID" value="QNG54434.1"/>
    <property type="molecule type" value="Genomic_DNA"/>
</dbReference>
<accession>A0A7G7MNS3</accession>
<organism evidence="3 4">
    <name type="scientific">Pseudonocardia petroleophila</name>
    <dbReference type="NCBI Taxonomy" id="37331"/>
    <lineage>
        <taxon>Bacteria</taxon>
        <taxon>Bacillati</taxon>
        <taxon>Actinomycetota</taxon>
        <taxon>Actinomycetes</taxon>
        <taxon>Pseudonocardiales</taxon>
        <taxon>Pseudonocardiaceae</taxon>
        <taxon>Pseudonocardia</taxon>
    </lineage>
</organism>
<dbReference type="KEGG" id="ppel:H6H00_11400"/>
<keyword evidence="2" id="KW-0732">Signal</keyword>
<feature type="compositionally biased region" description="Low complexity" evidence="1">
    <location>
        <begin position="392"/>
        <end position="541"/>
    </location>
</feature>
<feature type="region of interest" description="Disordered" evidence="1">
    <location>
        <begin position="391"/>
        <end position="541"/>
    </location>
</feature>
<feature type="chain" id="PRO_5028921419" evidence="2">
    <location>
        <begin position="26"/>
        <end position="541"/>
    </location>
</feature>
<dbReference type="AlphaFoldDB" id="A0A7G7MNS3"/>
<feature type="signal peptide" evidence="2">
    <location>
        <begin position="1"/>
        <end position="25"/>
    </location>
</feature>
<evidence type="ECO:0000256" key="2">
    <source>
        <dbReference type="SAM" id="SignalP"/>
    </source>
</evidence>
<keyword evidence="4" id="KW-1185">Reference proteome</keyword>
<reference evidence="3 4" key="1">
    <citation type="submission" date="2020-08" db="EMBL/GenBank/DDBJ databases">
        <authorList>
            <person name="Mo P."/>
        </authorList>
    </citation>
    <scope>NUCLEOTIDE SEQUENCE [LARGE SCALE GENOMIC DNA]</scope>
    <source>
        <strain evidence="3 4">CGMCC 4.1532</strain>
    </source>
</reference>
<dbReference type="RefSeq" id="WP_185721252.1">
    <property type="nucleotide sequence ID" value="NZ_BAAAWI010000001.1"/>
</dbReference>
<sequence>MRLRTATLLAVVGALALGTAGPAAATETGTASWAPDLVAGESAGVTVDGGTARLDHAGTHLLPDDDGAPVPTGLLTLPTHPLEMRTDRVDVAVDGDLPEGSTAAVDVRGRRASGGWTEWVPATSGTAALPEPTSEVQTRLVLTGDPAAEPAVRGVTVTAHPATARTEAVVESAALNYRVFATREGLAGGTTANGHVIAERDHFVALPSRRALAPRNTSDYSVKVCAPNGRCAFAPVWDVGPWNTRDDYWNPSDQRQEWKDLPQGVPQAQAAHADGYNGGRDQFGRTPSNPAGIDLGDGLFWDALGLTDNAWVTVDYLWTGSVRLSLVSSDSPVDVLAAPDSGAEVVGVAAESAAVPVECALSAASGTWLRIGTDQYIEADEVTDAEGVASCDTAPATTDAPVAGDSATPADATTATSCADAGTDATSTAADAASADATPTGTPTSDTSTDATAAAPADGATADAATTTTDTSTADATPTGTPSADPTPTGTPSADPTSATGAATSSATPAATPCDTTGATTTPEVPAPTTTPSTTPDAPLG</sequence>
<evidence type="ECO:0000313" key="3">
    <source>
        <dbReference type="EMBL" id="QNG54434.1"/>
    </source>
</evidence>
<evidence type="ECO:0000256" key="1">
    <source>
        <dbReference type="SAM" id="MobiDB-lite"/>
    </source>
</evidence>